<evidence type="ECO:0000313" key="2">
    <source>
        <dbReference type="EMBL" id="RKF58804.1"/>
    </source>
</evidence>
<dbReference type="PROSITE" id="PS00028">
    <property type="entry name" value="ZINC_FINGER_C2H2_1"/>
    <property type="match status" value="1"/>
</dbReference>
<keyword evidence="3" id="KW-1185">Reference proteome</keyword>
<accession>A0A420HMX8</accession>
<feature type="domain" description="C2H2-type" evidence="1">
    <location>
        <begin position="372"/>
        <end position="395"/>
    </location>
</feature>
<dbReference type="STRING" id="212602.A0A420HMX8"/>
<reference evidence="2 3" key="1">
    <citation type="journal article" date="2018" name="BMC Genomics">
        <title>Comparative genome analyses reveal sequence features reflecting distinct modes of host-adaptation between dicot and monocot powdery mildew.</title>
        <authorList>
            <person name="Wu Y."/>
            <person name="Ma X."/>
            <person name="Pan Z."/>
            <person name="Kale S.D."/>
            <person name="Song Y."/>
            <person name="King H."/>
            <person name="Zhang Q."/>
            <person name="Presley C."/>
            <person name="Deng X."/>
            <person name="Wei C.I."/>
            <person name="Xiao S."/>
        </authorList>
    </citation>
    <scope>NUCLEOTIDE SEQUENCE [LARGE SCALE GENOMIC DNA]</scope>
    <source>
        <strain evidence="2">UMSG2</strain>
    </source>
</reference>
<proteinExistence type="predicted"/>
<gene>
    <name evidence="2" type="ORF">OnM2_065039</name>
</gene>
<dbReference type="AlphaFoldDB" id="A0A420HMX8"/>
<dbReference type="InterPro" id="IPR013087">
    <property type="entry name" value="Znf_C2H2_type"/>
</dbReference>
<dbReference type="OrthoDB" id="5424797at2759"/>
<comment type="caution">
    <text evidence="2">The sequence shown here is derived from an EMBL/GenBank/DDBJ whole genome shotgun (WGS) entry which is preliminary data.</text>
</comment>
<sequence length="533" mass="60464">MLPQTSKKDIFDHLIFEFPTKENTSDETHSPSESFQSCCFPVDENVEISSFNKPEYLKKTLHDQLKPSRYRKRAQAFIQTPSKARQTNSNRQTRLCIELPSKYEIRKSSSRLEPQKSCIINVSSSKISNSSTGHNFSKKKTPQKEVNNGRTMRNRTSQFRLNQTNFEEKKRLGKSYSNDIKDIELSVHSQKEKITVDNSTASHICSKAEVNLSISKSCNLENNHKLSHRFLSSSLDSEDPLTGSIPVDYFHFKPQKLSHILATSPKFSSTTQSISKFKQNSPCLSAIDSCTNKDPASSKSHQQEKSNPVIIDLVSSLDTEKLSETTEIISTVHLRSEKNETKPPVIKKSRKQNGKIHQEVSVPDPIYHPFKCEWEGCRAELMNMEILRKHVYTVHGKKLEDGGRRCLWGGCGLVRKETCSEELTTASRNANGLIIASITIYLRKTDWKEHMEKIHLIPFSWHMGDGPCGSRLAKPSTVWQQPYLFLSDGRQVTPSVASQPIEKGAVRKLNANRFRWQQGGPFGSKILVPISQL</sequence>
<dbReference type="EMBL" id="MCFK01006533">
    <property type="protein sequence ID" value="RKF58804.1"/>
    <property type="molecule type" value="Genomic_DNA"/>
</dbReference>
<dbReference type="Proteomes" id="UP000286134">
    <property type="component" value="Unassembled WGS sequence"/>
</dbReference>
<evidence type="ECO:0000259" key="1">
    <source>
        <dbReference type="PROSITE" id="PS00028"/>
    </source>
</evidence>
<evidence type="ECO:0000313" key="3">
    <source>
        <dbReference type="Proteomes" id="UP000286134"/>
    </source>
</evidence>
<name>A0A420HMX8_9PEZI</name>
<organism evidence="2 3">
    <name type="scientific">Erysiphe neolycopersici</name>
    <dbReference type="NCBI Taxonomy" id="212602"/>
    <lineage>
        <taxon>Eukaryota</taxon>
        <taxon>Fungi</taxon>
        <taxon>Dikarya</taxon>
        <taxon>Ascomycota</taxon>
        <taxon>Pezizomycotina</taxon>
        <taxon>Leotiomycetes</taxon>
        <taxon>Erysiphales</taxon>
        <taxon>Erysiphaceae</taxon>
        <taxon>Erysiphe</taxon>
    </lineage>
</organism>
<protein>
    <submittedName>
        <fullName evidence="2">Putative c2h2 finger domain-containing protein</fullName>
    </submittedName>
</protein>